<protein>
    <recommendedName>
        <fullName evidence="11">General transcription and DNA repair factor IIH</fullName>
    </recommendedName>
</protein>
<dbReference type="InterPro" id="IPR036465">
    <property type="entry name" value="vWFA_dom_sf"/>
</dbReference>
<dbReference type="Gene3D" id="3.40.50.410">
    <property type="entry name" value="von Willebrand factor, type A domain"/>
    <property type="match status" value="1"/>
</dbReference>
<keyword evidence="3 11" id="KW-0479">Metal-binding</keyword>
<keyword evidence="7 11" id="KW-0805">Transcription regulation</keyword>
<dbReference type="SMART" id="SM00327">
    <property type="entry name" value="VWA"/>
    <property type="match status" value="1"/>
</dbReference>
<dbReference type="PROSITE" id="PS00028">
    <property type="entry name" value="ZINC_FINGER_C2H2_1"/>
    <property type="match status" value="1"/>
</dbReference>
<dbReference type="InterPro" id="IPR013087">
    <property type="entry name" value="Znf_C2H2_type"/>
</dbReference>
<dbReference type="InterPro" id="IPR013083">
    <property type="entry name" value="Znf_RING/FYVE/PHD"/>
</dbReference>
<dbReference type="GO" id="GO:0000112">
    <property type="term" value="C:nucleotide-excision repair factor 3 complex"/>
    <property type="evidence" value="ECO:0007669"/>
    <property type="project" value="EnsemblFungi"/>
</dbReference>
<keyword evidence="10 11" id="KW-0539">Nucleus</keyword>
<dbReference type="PROSITE" id="PS50234">
    <property type="entry name" value="VWFA"/>
    <property type="match status" value="1"/>
</dbReference>
<comment type="subcellular location">
    <subcellularLocation>
        <location evidence="1 11">Nucleus</location>
    </subcellularLocation>
</comment>
<dbReference type="InterPro" id="IPR004595">
    <property type="entry name" value="TFIIH_C1-like_dom"/>
</dbReference>
<evidence type="ECO:0000256" key="6">
    <source>
        <dbReference type="ARBA" id="ARBA00022833"/>
    </source>
</evidence>
<evidence type="ECO:0000256" key="4">
    <source>
        <dbReference type="ARBA" id="ARBA00022763"/>
    </source>
</evidence>
<dbReference type="GO" id="GO:0061630">
    <property type="term" value="F:ubiquitin protein ligase activity"/>
    <property type="evidence" value="ECO:0007669"/>
    <property type="project" value="EnsemblFungi"/>
</dbReference>
<dbReference type="GO" id="GO:0006289">
    <property type="term" value="P:nucleotide-excision repair"/>
    <property type="evidence" value="ECO:0007669"/>
    <property type="project" value="UniProtKB-UniRule"/>
</dbReference>
<evidence type="ECO:0000313" key="14">
    <source>
        <dbReference type="EMBL" id="ORY52458.1"/>
    </source>
</evidence>
<reference evidence="14 15" key="1">
    <citation type="submission" date="2016-07" db="EMBL/GenBank/DDBJ databases">
        <title>Pervasive Adenine N6-methylation of Active Genes in Fungi.</title>
        <authorList>
            <consortium name="DOE Joint Genome Institute"/>
            <person name="Mondo S.J."/>
            <person name="Dannebaum R.O."/>
            <person name="Kuo R.C."/>
            <person name="Labutti K."/>
            <person name="Haridas S."/>
            <person name="Kuo A."/>
            <person name="Salamov A."/>
            <person name="Ahrendt S.R."/>
            <person name="Lipzen A."/>
            <person name="Sullivan W."/>
            <person name="Andreopoulos W.B."/>
            <person name="Clum A."/>
            <person name="Lindquist E."/>
            <person name="Daum C."/>
            <person name="Ramamoorthy G.K."/>
            <person name="Gryganskyi A."/>
            <person name="Culley D."/>
            <person name="Magnuson J.K."/>
            <person name="James T.Y."/>
            <person name="O'Malley M.A."/>
            <person name="Stajich J.E."/>
            <person name="Spatafora J.W."/>
            <person name="Visel A."/>
            <person name="Grigoriev I.V."/>
        </authorList>
    </citation>
    <scope>NUCLEOTIDE SEQUENCE [LARGE SCALE GENOMIC DNA]</scope>
    <source>
        <strain evidence="14 15">JEL800</strain>
    </source>
</reference>
<dbReference type="PIRSF" id="PIRSF015919">
    <property type="entry name" value="TFIIH_SSL1"/>
    <property type="match status" value="1"/>
</dbReference>
<dbReference type="InterPro" id="IPR012170">
    <property type="entry name" value="TFIIH_SSL1/p44"/>
</dbReference>
<evidence type="ECO:0000256" key="5">
    <source>
        <dbReference type="ARBA" id="ARBA00022771"/>
    </source>
</evidence>
<dbReference type="Pfam" id="PF04056">
    <property type="entry name" value="Ssl1"/>
    <property type="match status" value="1"/>
</dbReference>
<evidence type="ECO:0000256" key="2">
    <source>
        <dbReference type="ARBA" id="ARBA00006092"/>
    </source>
</evidence>
<organism evidence="14 15">
    <name type="scientific">Rhizoclosmatium globosum</name>
    <dbReference type="NCBI Taxonomy" id="329046"/>
    <lineage>
        <taxon>Eukaryota</taxon>
        <taxon>Fungi</taxon>
        <taxon>Fungi incertae sedis</taxon>
        <taxon>Chytridiomycota</taxon>
        <taxon>Chytridiomycota incertae sedis</taxon>
        <taxon>Chytridiomycetes</taxon>
        <taxon>Chytridiales</taxon>
        <taxon>Chytriomycetaceae</taxon>
        <taxon>Rhizoclosmatium</taxon>
    </lineage>
</organism>
<keyword evidence="4" id="KW-0227">DNA damage</keyword>
<dbReference type="GO" id="GO:0000439">
    <property type="term" value="C:transcription factor TFIIH core complex"/>
    <property type="evidence" value="ECO:0007669"/>
    <property type="project" value="UniProtKB-UniRule"/>
</dbReference>
<dbReference type="GO" id="GO:0016251">
    <property type="term" value="F:RNA polymerase II general transcription initiation factor activity"/>
    <property type="evidence" value="ECO:0007669"/>
    <property type="project" value="EnsemblFungi"/>
</dbReference>
<keyword evidence="5" id="KW-0863">Zinc-finger</keyword>
<keyword evidence="8 11" id="KW-0804">Transcription</keyword>
<evidence type="ECO:0000256" key="7">
    <source>
        <dbReference type="ARBA" id="ARBA00023015"/>
    </source>
</evidence>
<dbReference type="SUPFAM" id="SSF53300">
    <property type="entry name" value="vWA-like"/>
    <property type="match status" value="1"/>
</dbReference>
<evidence type="ECO:0000256" key="10">
    <source>
        <dbReference type="ARBA" id="ARBA00023242"/>
    </source>
</evidence>
<comment type="function">
    <text evidence="11">Component of the general transcription and DNA repair factor IIH (TFIIH) core complex, which is involved in general and transcription-coupled nucleotide excision repair (NER) of damaged DNA and, when complexed to TFIIK, in RNA transcription by RNA polymerase II.</text>
</comment>
<dbReference type="PANTHER" id="PTHR12695:SF2">
    <property type="entry name" value="GENERAL TRANSCRIPTION FACTOR IIH SUBUNIT 2-RELATED"/>
    <property type="match status" value="1"/>
</dbReference>
<dbReference type="GO" id="GO:0006357">
    <property type="term" value="P:regulation of transcription by RNA polymerase II"/>
    <property type="evidence" value="ECO:0007669"/>
    <property type="project" value="UniProtKB-UniRule"/>
</dbReference>
<comment type="caution">
    <text evidence="14">The sequence shown here is derived from an EMBL/GenBank/DDBJ whole genome shotgun (WGS) entry which is preliminary data.</text>
</comment>
<evidence type="ECO:0000256" key="12">
    <source>
        <dbReference type="PIRSR" id="PIRSR015919-1"/>
    </source>
</evidence>
<evidence type="ECO:0000256" key="11">
    <source>
        <dbReference type="PIRNR" id="PIRNR015919"/>
    </source>
</evidence>
<evidence type="ECO:0000256" key="8">
    <source>
        <dbReference type="ARBA" id="ARBA00023163"/>
    </source>
</evidence>
<dbReference type="Proteomes" id="UP000193642">
    <property type="component" value="Unassembled WGS sequence"/>
</dbReference>
<comment type="similarity">
    <text evidence="2 11">Belongs to the GTF2H2 family.</text>
</comment>
<dbReference type="NCBIfam" id="TIGR00622">
    <property type="entry name" value="ssl1"/>
    <property type="match status" value="1"/>
</dbReference>
<feature type="zinc finger region" description="C4-type" evidence="12">
    <location>
        <begin position="298"/>
        <end position="315"/>
    </location>
</feature>
<dbReference type="GO" id="GO:0005675">
    <property type="term" value="C:transcription factor TFIIH holo complex"/>
    <property type="evidence" value="ECO:0007669"/>
    <property type="project" value="UniProtKB-UniRule"/>
</dbReference>
<proteinExistence type="inferred from homology"/>
<keyword evidence="6 11" id="KW-0862">Zinc</keyword>
<feature type="domain" description="VWFA" evidence="13">
    <location>
        <begin position="75"/>
        <end position="253"/>
    </location>
</feature>
<dbReference type="InterPro" id="IPR046349">
    <property type="entry name" value="C1-like_sf"/>
</dbReference>
<dbReference type="FunFam" id="3.40.50.410:FF:000015">
    <property type="entry name" value="General transcription factor IIH subunit 2"/>
    <property type="match status" value="1"/>
</dbReference>
<dbReference type="GO" id="GO:0006367">
    <property type="term" value="P:transcription initiation at RNA polymerase II promoter"/>
    <property type="evidence" value="ECO:0007669"/>
    <property type="project" value="EnsemblFungi"/>
</dbReference>
<dbReference type="Gene3D" id="3.30.40.10">
    <property type="entry name" value="Zinc/RING finger domain, C3HC4 (zinc finger)"/>
    <property type="match status" value="1"/>
</dbReference>
<dbReference type="SMART" id="SM01047">
    <property type="entry name" value="C1_4"/>
    <property type="match status" value="1"/>
</dbReference>
<sequence length="412" mass="45214">MIDEDEAQTGSNTGQGGMYHWEAAYQRSWDALEEDDSGSLAAHVAALAREKLARRRHVLALSNSAVPVHRGLIRHQFLVLDMSEAIASPADYLLPTRLECVLHNAQVYVDHFLTVNPLGCIGLIATRDGGAEKYTELTGNTAEHIAAIQNKSNREPRGEPSLQNALEIARRSLLHVPSHGSREILVLYSALTTCDPGNISETIQSLKADNIRVSIIGLSAEMRICKHICKETKGIYNVIMNEQHLKEVLASHVAPPAVESEKTASLAMIEMGFPSSTSFASPTICANHGKPTQIGYECPRCKTTICSLPTDCPICSLTLVSSVLLARSYHHLFPVPPFVEIPVSHRTSHFSLSLAAQIQLIVVHVKWHSLLHQQGSGRYQCPNCMHLFCLECDIYCHELLHNCVGCLGGSNH</sequence>
<dbReference type="STRING" id="329046.A0A1Y2CZJ8"/>
<dbReference type="OrthoDB" id="284275at2759"/>
<dbReference type="SUPFAM" id="SSF57889">
    <property type="entry name" value="Cysteine-rich domain"/>
    <property type="match status" value="1"/>
</dbReference>
<evidence type="ECO:0000256" key="9">
    <source>
        <dbReference type="ARBA" id="ARBA00023204"/>
    </source>
</evidence>
<name>A0A1Y2CZJ8_9FUNG</name>
<dbReference type="EMBL" id="MCGO01000003">
    <property type="protein sequence ID" value="ORY52458.1"/>
    <property type="molecule type" value="Genomic_DNA"/>
</dbReference>
<dbReference type="AlphaFoldDB" id="A0A1Y2CZJ8"/>
<keyword evidence="9" id="KW-0234">DNA repair</keyword>
<keyword evidence="15" id="KW-1185">Reference proteome</keyword>
<evidence type="ECO:0000256" key="1">
    <source>
        <dbReference type="ARBA" id="ARBA00004123"/>
    </source>
</evidence>
<dbReference type="InterPro" id="IPR002035">
    <property type="entry name" value="VWF_A"/>
</dbReference>
<dbReference type="PANTHER" id="PTHR12695">
    <property type="entry name" value="GENERAL TRANSCRIPTION FACTOR IIH SUBUNIT 2"/>
    <property type="match status" value="1"/>
</dbReference>
<dbReference type="InterPro" id="IPR007198">
    <property type="entry name" value="Ssl1-like"/>
</dbReference>
<gene>
    <name evidence="14" type="ORF">BCR33DRAFT_655339</name>
</gene>
<evidence type="ECO:0000256" key="3">
    <source>
        <dbReference type="ARBA" id="ARBA00022723"/>
    </source>
</evidence>
<evidence type="ECO:0000313" key="15">
    <source>
        <dbReference type="Proteomes" id="UP000193642"/>
    </source>
</evidence>
<evidence type="ECO:0000259" key="13">
    <source>
        <dbReference type="PROSITE" id="PS50234"/>
    </source>
</evidence>
<accession>A0A1Y2CZJ8</accession>
<dbReference type="Pfam" id="PF07975">
    <property type="entry name" value="C1_4"/>
    <property type="match status" value="1"/>
</dbReference>
<dbReference type="CDD" id="cd01453">
    <property type="entry name" value="vWA_transcription_factor_IIH_type"/>
    <property type="match status" value="1"/>
</dbReference>
<dbReference type="GO" id="GO:0008270">
    <property type="term" value="F:zinc ion binding"/>
    <property type="evidence" value="ECO:0007669"/>
    <property type="project" value="UniProtKB-UniRule"/>
</dbReference>